<name>A1RUB4_PYRIL</name>
<reference evidence="1" key="1">
    <citation type="submission" date="2006-12" db="EMBL/GenBank/DDBJ databases">
        <title>Complete sequence of Pyrobaculum islandicum DSM 4184.</title>
        <authorList>
            <person name="Copeland A."/>
            <person name="Lucas S."/>
            <person name="Lapidus A."/>
            <person name="Barry K."/>
            <person name="Detter J.C."/>
            <person name="Glavina del Rio T."/>
            <person name="Dalin E."/>
            <person name="Tice H."/>
            <person name="Pitluck S."/>
            <person name="Meincke L."/>
            <person name="Brettin T."/>
            <person name="Bruce D."/>
            <person name="Han C."/>
            <person name="Tapia R."/>
            <person name="Gilna P."/>
            <person name="Schmutz J."/>
            <person name="Larimer F."/>
            <person name="Land M."/>
            <person name="Hauser L."/>
            <person name="Kyrpides N."/>
            <person name="Mikhailova N."/>
            <person name="Cozen A.E."/>
            <person name="Fitz-Gibbon S.T."/>
            <person name="House C.H."/>
            <person name="Saltikov C."/>
            <person name="Lowe T."/>
            <person name="Richardson P."/>
        </authorList>
    </citation>
    <scope>NUCLEOTIDE SEQUENCE [LARGE SCALE GENOMIC DNA]</scope>
    <source>
        <strain evidence="1">DSM 4184</strain>
    </source>
</reference>
<dbReference type="GeneID" id="4617244"/>
<accession>A1RUB4</accession>
<evidence type="ECO:0000313" key="1">
    <source>
        <dbReference type="EMBL" id="ABL88546.1"/>
    </source>
</evidence>
<sequence>MDMVEAPGCPEGSLKVVAYIQERQPAELAVRTPDEDCIKVLRLVLPLFNYVIVDVYKEGDLHVVKARRAKT</sequence>
<dbReference type="eggNOG" id="arCOG02073">
    <property type="taxonomic scope" value="Archaea"/>
</dbReference>
<organism evidence="1 2">
    <name type="scientific">Pyrobaculum islandicum (strain DSM 4184 / JCM 9189 / GEO3)</name>
    <dbReference type="NCBI Taxonomy" id="384616"/>
    <lineage>
        <taxon>Archaea</taxon>
        <taxon>Thermoproteota</taxon>
        <taxon>Thermoprotei</taxon>
        <taxon>Thermoproteales</taxon>
        <taxon>Thermoproteaceae</taxon>
        <taxon>Pyrobaculum</taxon>
    </lineage>
</organism>
<keyword evidence="2" id="KW-1185">Reference proteome</keyword>
<protein>
    <submittedName>
        <fullName evidence="1">Uncharacterized protein</fullName>
    </submittedName>
</protein>
<dbReference type="RefSeq" id="WP_011763121.1">
    <property type="nucleotide sequence ID" value="NC_008701.1"/>
</dbReference>
<proteinExistence type="predicted"/>
<evidence type="ECO:0000313" key="2">
    <source>
        <dbReference type="Proteomes" id="UP000002595"/>
    </source>
</evidence>
<dbReference type="Proteomes" id="UP000002595">
    <property type="component" value="Chromosome"/>
</dbReference>
<dbReference type="AlphaFoldDB" id="A1RUB4"/>
<dbReference type="OrthoDB" id="25733at2157"/>
<dbReference type="HOGENOM" id="CLU_193461_0_0_2"/>
<dbReference type="KEGG" id="pis:Pisl_1386"/>
<dbReference type="EMBL" id="CP000504">
    <property type="protein sequence ID" value="ABL88546.1"/>
    <property type="molecule type" value="Genomic_DNA"/>
</dbReference>
<gene>
    <name evidence="1" type="ordered locus">Pisl_1386</name>
</gene>